<keyword evidence="6" id="KW-1185">Reference proteome</keyword>
<evidence type="ECO:0000313" key="5">
    <source>
        <dbReference type="EMBL" id="KGN49820.1"/>
    </source>
</evidence>
<reference evidence="5 6" key="2">
    <citation type="journal article" date="2009" name="PLoS ONE">
        <title>An integrated genetic and cytogenetic map of the cucumber genome.</title>
        <authorList>
            <person name="Ren Y."/>
            <person name="Zhang Z."/>
            <person name="Liu J."/>
            <person name="Staub J.E."/>
            <person name="Han Y."/>
            <person name="Cheng Z."/>
            <person name="Li X."/>
            <person name="Lu J."/>
            <person name="Miao H."/>
            <person name="Kang H."/>
            <person name="Xie B."/>
            <person name="Gu X."/>
            <person name="Wang X."/>
            <person name="Du Y."/>
            <person name="Jin W."/>
            <person name="Huang S."/>
        </authorList>
    </citation>
    <scope>NUCLEOTIDE SEQUENCE [LARGE SCALE GENOMIC DNA]</scope>
    <source>
        <strain evidence="6">cv. 9930</strain>
    </source>
</reference>
<dbReference type="STRING" id="3659.A0A0A0KJB7"/>
<dbReference type="GO" id="GO:1990904">
    <property type="term" value="C:ribonucleoprotein complex"/>
    <property type="evidence" value="ECO:0007669"/>
    <property type="project" value="UniProtKB-KW"/>
</dbReference>
<dbReference type="PANTHER" id="PTHR45696">
    <property type="entry name" value="60S ACIDIC RIBOSOMAL PROTEIN P1"/>
    <property type="match status" value="1"/>
</dbReference>
<organism evidence="5 6">
    <name type="scientific">Cucumis sativus</name>
    <name type="common">Cucumber</name>
    <dbReference type="NCBI Taxonomy" id="3659"/>
    <lineage>
        <taxon>Eukaryota</taxon>
        <taxon>Viridiplantae</taxon>
        <taxon>Streptophyta</taxon>
        <taxon>Embryophyta</taxon>
        <taxon>Tracheophyta</taxon>
        <taxon>Spermatophyta</taxon>
        <taxon>Magnoliopsida</taxon>
        <taxon>eudicotyledons</taxon>
        <taxon>Gunneridae</taxon>
        <taxon>Pentapetalae</taxon>
        <taxon>rosids</taxon>
        <taxon>fabids</taxon>
        <taxon>Cucurbitales</taxon>
        <taxon>Cucurbitaceae</taxon>
        <taxon>Benincaseae</taxon>
        <taxon>Cucumis</taxon>
    </lineage>
</organism>
<reference evidence="5 6" key="3">
    <citation type="journal article" date="2010" name="BMC Genomics">
        <title>Transcriptome sequencing and comparative analysis of cucumber flowers with different sex types.</title>
        <authorList>
            <person name="Guo S."/>
            <person name="Zheng Y."/>
            <person name="Joung J.G."/>
            <person name="Liu S."/>
            <person name="Zhang Z."/>
            <person name="Crasta O.R."/>
            <person name="Sobral B.W."/>
            <person name="Xu Y."/>
            <person name="Huang S."/>
            <person name="Fei Z."/>
        </authorList>
    </citation>
    <scope>NUCLEOTIDE SEQUENCE [LARGE SCALE GENOMIC DNA]</scope>
    <source>
        <strain evidence="6">cv. 9930</strain>
    </source>
</reference>
<accession>A0A0A0KJB7</accession>
<evidence type="ECO:0000256" key="3">
    <source>
        <dbReference type="ARBA" id="ARBA00022980"/>
    </source>
</evidence>
<comment type="subunit">
    <text evidence="2">P1 and P2 exist as dimers at the large ribosomal subunit.</text>
</comment>
<dbReference type="PANTHER" id="PTHR45696:SF10">
    <property type="entry name" value="LARGE RIBOSOMAL SUBUNIT PROTEIN P1"/>
    <property type="match status" value="1"/>
</dbReference>
<name>A0A0A0KJB7_CUCSA</name>
<dbReference type="AlphaFoldDB" id="A0A0A0KJB7"/>
<dbReference type="InterPro" id="IPR038716">
    <property type="entry name" value="P1/P2_N_sf"/>
</dbReference>
<sequence>MRFSLPGSPAEQISTLVNVAGITIKSYWPSLFAKLAVNRNINDLILDLGCAAAAAHPLSIASFVGNVAVAAPVKKKVYTVIYI</sequence>
<evidence type="ECO:0000313" key="6">
    <source>
        <dbReference type="Proteomes" id="UP000029981"/>
    </source>
</evidence>
<dbReference type="EMBL" id="CM002926">
    <property type="protein sequence ID" value="KGN49820.1"/>
    <property type="molecule type" value="Genomic_DNA"/>
</dbReference>
<proteinExistence type="inferred from homology"/>
<keyword evidence="4" id="KW-0687">Ribonucleoprotein</keyword>
<protein>
    <submittedName>
        <fullName evidence="5">Uncharacterized protein</fullName>
    </submittedName>
</protein>
<evidence type="ECO:0000256" key="4">
    <source>
        <dbReference type="ARBA" id="ARBA00023274"/>
    </source>
</evidence>
<dbReference type="GO" id="GO:0005840">
    <property type="term" value="C:ribosome"/>
    <property type="evidence" value="ECO:0007669"/>
    <property type="project" value="UniProtKB-KW"/>
</dbReference>
<reference evidence="5 6" key="1">
    <citation type="journal article" date="2009" name="Nat. Genet.">
        <title>The genome of the cucumber, Cucumis sativus L.</title>
        <authorList>
            <person name="Huang S."/>
            <person name="Li R."/>
            <person name="Zhang Z."/>
            <person name="Li L."/>
            <person name="Gu X."/>
            <person name="Fan W."/>
            <person name="Lucas W.J."/>
            <person name="Wang X."/>
            <person name="Xie B."/>
            <person name="Ni P."/>
            <person name="Ren Y."/>
            <person name="Zhu H."/>
            <person name="Li J."/>
            <person name="Lin K."/>
            <person name="Jin W."/>
            <person name="Fei Z."/>
            <person name="Li G."/>
            <person name="Staub J."/>
            <person name="Kilian A."/>
            <person name="van der Vossen E.A."/>
            <person name="Wu Y."/>
            <person name="Guo J."/>
            <person name="He J."/>
            <person name="Jia Z."/>
            <person name="Ren Y."/>
            <person name="Tian G."/>
            <person name="Lu Y."/>
            <person name="Ruan J."/>
            <person name="Qian W."/>
            <person name="Wang M."/>
            <person name="Huang Q."/>
            <person name="Li B."/>
            <person name="Xuan Z."/>
            <person name="Cao J."/>
            <person name="Asan"/>
            <person name="Wu Z."/>
            <person name="Zhang J."/>
            <person name="Cai Q."/>
            <person name="Bai Y."/>
            <person name="Zhao B."/>
            <person name="Han Y."/>
            <person name="Li Y."/>
            <person name="Li X."/>
            <person name="Wang S."/>
            <person name="Shi Q."/>
            <person name="Liu S."/>
            <person name="Cho W.K."/>
            <person name="Kim J.Y."/>
            <person name="Xu Y."/>
            <person name="Heller-Uszynska K."/>
            <person name="Miao H."/>
            <person name="Cheng Z."/>
            <person name="Zhang S."/>
            <person name="Wu J."/>
            <person name="Yang Y."/>
            <person name="Kang H."/>
            <person name="Li M."/>
            <person name="Liang H."/>
            <person name="Ren X."/>
            <person name="Shi Z."/>
            <person name="Wen M."/>
            <person name="Jian M."/>
            <person name="Yang H."/>
            <person name="Zhang G."/>
            <person name="Yang Z."/>
            <person name="Chen R."/>
            <person name="Liu S."/>
            <person name="Li J."/>
            <person name="Ma L."/>
            <person name="Liu H."/>
            <person name="Zhou Y."/>
            <person name="Zhao J."/>
            <person name="Fang X."/>
            <person name="Li G."/>
            <person name="Fang L."/>
            <person name="Li Y."/>
            <person name="Liu D."/>
            <person name="Zheng H."/>
            <person name="Zhang Y."/>
            <person name="Qin N."/>
            <person name="Li Z."/>
            <person name="Yang G."/>
            <person name="Yang S."/>
            <person name="Bolund L."/>
            <person name="Kristiansen K."/>
            <person name="Zheng H."/>
            <person name="Li S."/>
            <person name="Zhang X."/>
            <person name="Yang H."/>
            <person name="Wang J."/>
            <person name="Sun R."/>
            <person name="Zhang B."/>
            <person name="Jiang S."/>
            <person name="Wang J."/>
            <person name="Du Y."/>
            <person name="Li S."/>
        </authorList>
    </citation>
    <scope>NUCLEOTIDE SEQUENCE [LARGE SCALE GENOMIC DNA]</scope>
    <source>
        <strain evidence="6">cv. 9930</strain>
    </source>
</reference>
<dbReference type="Gramene" id="KGN49820">
    <property type="protein sequence ID" value="KGN49820"/>
    <property type="gene ID" value="Csa_5G138760"/>
</dbReference>
<dbReference type="Gene3D" id="1.10.10.1410">
    <property type="match status" value="1"/>
</dbReference>
<evidence type="ECO:0000256" key="2">
    <source>
        <dbReference type="ARBA" id="ARBA00011266"/>
    </source>
</evidence>
<dbReference type="Proteomes" id="UP000029981">
    <property type="component" value="Chromosome 5"/>
</dbReference>
<reference evidence="5 6" key="4">
    <citation type="journal article" date="2011" name="BMC Genomics">
        <title>RNA-Seq improves annotation of protein-coding genes in the cucumber genome.</title>
        <authorList>
            <person name="Li Z."/>
            <person name="Zhang Z."/>
            <person name="Yan P."/>
            <person name="Huang S."/>
            <person name="Fei Z."/>
            <person name="Lin K."/>
        </authorList>
    </citation>
    <scope>NUCLEOTIDE SEQUENCE [LARGE SCALE GENOMIC DNA]</scope>
    <source>
        <strain evidence="6">cv. 9930</strain>
    </source>
</reference>
<comment type="similarity">
    <text evidence="1">Belongs to the eukaryotic ribosomal protein P1/P2 family.</text>
</comment>
<evidence type="ECO:0000256" key="1">
    <source>
        <dbReference type="ARBA" id="ARBA00005436"/>
    </source>
</evidence>
<keyword evidence="3" id="KW-0689">Ribosomal protein</keyword>
<gene>
    <name evidence="5" type="ORF">Csa_5G138760</name>
</gene>